<comment type="caution">
    <text evidence="2">The sequence shown here is derived from an EMBL/GenBank/DDBJ whole genome shotgun (WGS) entry which is preliminary data.</text>
</comment>
<keyword evidence="3" id="KW-1185">Reference proteome</keyword>
<gene>
    <name evidence="2" type="ORF">BaRGS_00022607</name>
</gene>
<evidence type="ECO:0000313" key="2">
    <source>
        <dbReference type="EMBL" id="KAK7486141.1"/>
    </source>
</evidence>
<accession>A0ABD0KGM8</accession>
<evidence type="ECO:0000256" key="1">
    <source>
        <dbReference type="SAM" id="MobiDB-lite"/>
    </source>
</evidence>
<reference evidence="2 3" key="1">
    <citation type="journal article" date="2023" name="Sci. Data">
        <title>Genome assembly of the Korean intertidal mud-creeper Batillaria attramentaria.</title>
        <authorList>
            <person name="Patra A.K."/>
            <person name="Ho P.T."/>
            <person name="Jun S."/>
            <person name="Lee S.J."/>
            <person name="Kim Y."/>
            <person name="Won Y.J."/>
        </authorList>
    </citation>
    <scope>NUCLEOTIDE SEQUENCE [LARGE SCALE GENOMIC DNA]</scope>
    <source>
        <strain evidence="2">Wonlab-2016</strain>
    </source>
</reference>
<protein>
    <submittedName>
        <fullName evidence="2">Uncharacterized protein</fullName>
    </submittedName>
</protein>
<dbReference type="AlphaFoldDB" id="A0ABD0KGM8"/>
<proteinExistence type="predicted"/>
<feature type="compositionally biased region" description="Basic and acidic residues" evidence="1">
    <location>
        <begin position="39"/>
        <end position="51"/>
    </location>
</feature>
<evidence type="ECO:0000313" key="3">
    <source>
        <dbReference type="Proteomes" id="UP001519460"/>
    </source>
</evidence>
<dbReference type="Proteomes" id="UP001519460">
    <property type="component" value="Unassembled WGS sequence"/>
</dbReference>
<name>A0ABD0KGM8_9CAEN</name>
<feature type="non-terminal residue" evidence="2">
    <location>
        <position position="51"/>
    </location>
</feature>
<dbReference type="EMBL" id="JACVVK020000183">
    <property type="protein sequence ID" value="KAK7486141.1"/>
    <property type="molecule type" value="Genomic_DNA"/>
</dbReference>
<sequence length="51" mass="5646">MLDDNHSKRAWLASAHNKRQAQHGVTSYSLVEESSSDGAEVKRSHPEAEPT</sequence>
<feature type="region of interest" description="Disordered" evidence="1">
    <location>
        <begin position="1"/>
        <end position="51"/>
    </location>
</feature>
<feature type="compositionally biased region" description="Polar residues" evidence="1">
    <location>
        <begin position="23"/>
        <end position="37"/>
    </location>
</feature>
<organism evidence="2 3">
    <name type="scientific">Batillaria attramentaria</name>
    <dbReference type="NCBI Taxonomy" id="370345"/>
    <lineage>
        <taxon>Eukaryota</taxon>
        <taxon>Metazoa</taxon>
        <taxon>Spiralia</taxon>
        <taxon>Lophotrochozoa</taxon>
        <taxon>Mollusca</taxon>
        <taxon>Gastropoda</taxon>
        <taxon>Caenogastropoda</taxon>
        <taxon>Sorbeoconcha</taxon>
        <taxon>Cerithioidea</taxon>
        <taxon>Batillariidae</taxon>
        <taxon>Batillaria</taxon>
    </lineage>
</organism>